<sequence length="105" mass="12042">MKKINNIRKIMQRLENTLDDASSEIGVTITACIQNNTPVKTGNLKRSIIFAKAKEGKTYNIRFGSDLVYATKVEFENKSYLRYTLRNEEGQIKEILLKNLKKVGM</sequence>
<proteinExistence type="predicted"/>
<dbReference type="InterPro" id="IPR010064">
    <property type="entry name" value="HK97-gp10_tail"/>
</dbReference>
<dbReference type="EMBL" id="CZBO01000001">
    <property type="protein sequence ID" value="CUP74414.1"/>
    <property type="molecule type" value="Genomic_DNA"/>
</dbReference>
<reference evidence="1 2" key="1">
    <citation type="submission" date="2015-09" db="EMBL/GenBank/DDBJ databases">
        <authorList>
            <consortium name="Pathogen Informatics"/>
        </authorList>
    </citation>
    <scope>NUCLEOTIDE SEQUENCE [LARGE SCALE GENOMIC DNA]</scope>
    <source>
        <strain evidence="1 2">2789STDY5834956</strain>
    </source>
</reference>
<gene>
    <name evidence="1" type="ORF">ERS852568_00632</name>
</gene>
<evidence type="ECO:0008006" key="3">
    <source>
        <dbReference type="Google" id="ProtNLM"/>
    </source>
</evidence>
<accession>A0A174QMH3</accession>
<dbReference type="RefSeq" id="WP_055206678.1">
    <property type="nucleotide sequence ID" value="NZ_CZBO01000001.1"/>
</dbReference>
<dbReference type="AlphaFoldDB" id="A0A174QMH3"/>
<dbReference type="Proteomes" id="UP000095563">
    <property type="component" value="Unassembled WGS sequence"/>
</dbReference>
<organism evidence="1 2">
    <name type="scientific">Clostridium baratii</name>
    <dbReference type="NCBI Taxonomy" id="1561"/>
    <lineage>
        <taxon>Bacteria</taxon>
        <taxon>Bacillati</taxon>
        <taxon>Bacillota</taxon>
        <taxon>Clostridia</taxon>
        <taxon>Eubacteriales</taxon>
        <taxon>Clostridiaceae</taxon>
        <taxon>Clostridium</taxon>
    </lineage>
</organism>
<protein>
    <recommendedName>
        <fullName evidence="3">HK97 gp10 family phage protein</fullName>
    </recommendedName>
</protein>
<evidence type="ECO:0000313" key="1">
    <source>
        <dbReference type="EMBL" id="CUP74414.1"/>
    </source>
</evidence>
<evidence type="ECO:0000313" key="2">
    <source>
        <dbReference type="Proteomes" id="UP000095563"/>
    </source>
</evidence>
<dbReference type="Pfam" id="PF04883">
    <property type="entry name" value="HK97-gp10_like"/>
    <property type="match status" value="1"/>
</dbReference>
<name>A0A174QMH3_9CLOT</name>